<evidence type="ECO:0000313" key="2">
    <source>
        <dbReference type="EMBL" id="CCU81843.1"/>
    </source>
</evidence>
<dbReference type="GO" id="GO:0003964">
    <property type="term" value="F:RNA-directed DNA polymerase activity"/>
    <property type="evidence" value="ECO:0007669"/>
    <property type="project" value="UniProtKB-KW"/>
</dbReference>
<dbReference type="GO" id="GO:0004519">
    <property type="term" value="F:endonuclease activity"/>
    <property type="evidence" value="ECO:0007669"/>
    <property type="project" value="UniProtKB-KW"/>
</dbReference>
<keyword evidence="2" id="KW-0540">Nuclease</keyword>
<dbReference type="HOGENOM" id="CLU_000680_23_0_1"/>
<dbReference type="InterPro" id="IPR000477">
    <property type="entry name" value="RT_dom"/>
</dbReference>
<dbReference type="Gene3D" id="3.60.10.10">
    <property type="entry name" value="Endonuclease/exonuclease/phosphatase"/>
    <property type="match status" value="1"/>
</dbReference>
<protein>
    <submittedName>
        <fullName evidence="2">Endonuclease/reverse transcriptase</fullName>
    </submittedName>
</protein>
<dbReference type="PANTHER" id="PTHR33481">
    <property type="entry name" value="REVERSE TRANSCRIPTASE"/>
    <property type="match status" value="1"/>
</dbReference>
<dbReference type="OrthoDB" id="3561817at2759"/>
<evidence type="ECO:0000259" key="1">
    <source>
        <dbReference type="PROSITE" id="PS50878"/>
    </source>
</evidence>
<keyword evidence="2" id="KW-0695">RNA-directed DNA polymerase</keyword>
<sequence>MEGLNQSQAVEAIPFYNPTLSNRDTPGSSQQLDMEIDPINYDDQIGYDDPVDDPFSEPAPTGLMQDTLTKSVNSLTARAKEAETLFGGISALIDKHSSAPNYATLPAKQAEAFKSLCNGLAKVAARHFDAYLCDKPVTVTNDAAPPRRNAPKTAQTYANAASRASNKQFAGCHTPTLQTPAKARLQPKPTRTNDRLFVRIPEGNTLRGHSAYAIQSHMKAKLGNEGQILTNVQSTKTGFALCLKDGDSENLMEKIKSVSFFGEAPVEKATPWTSYRIKNVPRTYGALEHINEEWKYCLKPVTAEALKDALATAAGAVPVAIAASRNNDANPTSSSTTWIVRFPESYQRLPWTLFLLGCCTQTRILPKRQMAVQCTRCWLWHNTRTYNVSSDLRPKPSGPPKTKNQVTAIRQINADARLRKQAEAGCIKATASPKTTHTTAATPAEIGQTQPVSQRPSAIVMRPLQRRKQNNCSLKIVSANVSRRAQVHELALNKASLASADIVLIQEPYIYSDRARRITKHHPSFETFSPIDDWTSSRPRVMSYVRKNACLCSEQGYTAFSSDMLLLRIISSSAFSILFTLSPSLSKAICLSGDFNLHHTRWQPSWTRSPSPGAEKFTEWADKNSLSLLSPADMATYDRGSVLDLVLGSSRLVQKTKCTLAPHLDTMSDHATILTLVDWKGYTEPLRRLRFDTLEKDLFLRLLSINIDGVSPIPLASTREALDRCAIELTEAIRTAYTGVARRSLGHGKGNPWWDISCKQARQRYKKVRSGPITEEDVARERKEYQGTIARAKKAYFTNKIAAASTDKDIFALTKWHKSTGNFQSTPLEDPRSLYHPPATLLPEKREILLGNLLTNLAEVGDIPLDTPTVANCSISFPPLCQDEVQDLILRAGNTAPGVDEIPTAILRIAWPLIREHIFSLFKSCLTLGHHPADLSSPCSYRPIALLSALGKGLELLIARRIAWIATRNTILTTQQFGALPGRSAVDLTTCLTHDVERALSEGRTASMLTLEVKGAQMLCSQAGLSGVCGSKAGQIQIRLDGELGPLQSINCGLPQGSPASSILFMLYISPLFKLGNVSRRSGYADNVTILETQKSLYNNCISLKKALKEALEWGIKEGITFDPAKVELQHLSRKRADKNLGNTSSVKHSNFSVSEKKSRPYIRWLGVYFDKTLSFEWHVHILANKALVVANSLRSLGNTLSGAPPKLLWQAVTACKLPIAYCGAETWWPGLTRAISPTRTILKLVKGHLSLLQKVVRTSARAILPVYQTTQASALYREAGLSPPEIPLDSKLRQALLRIHRLDPRHLLRRRNIWILSQKRRVSHLSRWALSFPPTEYLDPLVNLPWCDGLDYSWKQGLTTWQTPPRIGHDKGVREGIREGIRKDKFNKSAFKAQEWPGRTRLPHTILGEVRVHWIPSHSGLLGNILADKAAKDALAMPYPSPSPLTIASAKAWVKDISIKAHKEYWAKYVSQSYQDLEIKYPVGCPTELSLPRHHTAHIYAACSGHGDFAAYHNCFNHNPAHNTYSCSKLKSPAHFLNCRLITSSPLKPPRGCSDKWKFFLGTPTGASKLAQ</sequence>
<dbReference type="InterPro" id="IPR036691">
    <property type="entry name" value="Endo/exonu/phosph_ase_sf"/>
</dbReference>
<keyword evidence="2" id="KW-0808">Transferase</keyword>
<dbReference type="PROSITE" id="PS50878">
    <property type="entry name" value="RT_POL"/>
    <property type="match status" value="1"/>
</dbReference>
<name>N1JF64_BLUG1</name>
<reference evidence="2 3" key="1">
    <citation type="journal article" date="2010" name="Science">
        <title>Genome expansion and gene loss in powdery mildew fungi reveal tradeoffs in extreme parasitism.</title>
        <authorList>
            <person name="Spanu P.D."/>
            <person name="Abbott J.C."/>
            <person name="Amselem J."/>
            <person name="Burgis T.A."/>
            <person name="Soanes D.M."/>
            <person name="Stueber K."/>
            <person name="Ver Loren van Themaat E."/>
            <person name="Brown J.K.M."/>
            <person name="Butcher S.A."/>
            <person name="Gurr S.J."/>
            <person name="Lebrun M.-H."/>
            <person name="Ridout C.J."/>
            <person name="Schulze-Lefert P."/>
            <person name="Talbot N.J."/>
            <person name="Ahmadinejad N."/>
            <person name="Ametz C."/>
            <person name="Barton G.R."/>
            <person name="Benjdia M."/>
            <person name="Bidzinski P."/>
            <person name="Bindschedler L.V."/>
            <person name="Both M."/>
            <person name="Brewer M.T."/>
            <person name="Cadle-Davidson L."/>
            <person name="Cadle-Davidson M.M."/>
            <person name="Collemare J."/>
            <person name="Cramer R."/>
            <person name="Frenkel O."/>
            <person name="Godfrey D."/>
            <person name="Harriman J."/>
            <person name="Hoede C."/>
            <person name="King B.C."/>
            <person name="Klages S."/>
            <person name="Kleemann J."/>
            <person name="Knoll D."/>
            <person name="Koti P.S."/>
            <person name="Kreplak J."/>
            <person name="Lopez-Ruiz F.J."/>
            <person name="Lu X."/>
            <person name="Maekawa T."/>
            <person name="Mahanil S."/>
            <person name="Micali C."/>
            <person name="Milgroom M.G."/>
            <person name="Montana G."/>
            <person name="Noir S."/>
            <person name="O'Connell R.J."/>
            <person name="Oberhaensli S."/>
            <person name="Parlange F."/>
            <person name="Pedersen C."/>
            <person name="Quesneville H."/>
            <person name="Reinhardt R."/>
            <person name="Rott M."/>
            <person name="Sacristan S."/>
            <person name="Schmidt S.M."/>
            <person name="Schoen M."/>
            <person name="Skamnioti P."/>
            <person name="Sommer H."/>
            <person name="Stephens A."/>
            <person name="Takahara H."/>
            <person name="Thordal-Christensen H."/>
            <person name="Vigouroux M."/>
            <person name="Wessling R."/>
            <person name="Wicker T."/>
            <person name="Panstruga R."/>
        </authorList>
    </citation>
    <scope>NUCLEOTIDE SEQUENCE [LARGE SCALE GENOMIC DNA]</scope>
    <source>
        <strain evidence="2">DH14</strain>
    </source>
</reference>
<dbReference type="eggNOG" id="KOG1075">
    <property type="taxonomic scope" value="Eukaryota"/>
</dbReference>
<keyword evidence="2" id="KW-0378">Hydrolase</keyword>
<keyword evidence="2" id="KW-0548">Nucleotidyltransferase</keyword>
<comment type="caution">
    <text evidence="2">The sequence shown here is derived from an EMBL/GenBank/DDBJ whole genome shotgun (WGS) entry which is preliminary data.</text>
</comment>
<dbReference type="PANTHER" id="PTHR33481:SF1">
    <property type="entry name" value="ENDONUCLEASE_EXONUCLEASE_PHOSPHATASE DOMAIN-CONTAINING PROTEIN-RELATED"/>
    <property type="match status" value="1"/>
</dbReference>
<gene>
    <name evidence="2" type="ORF">BGHDH14_bgh04577</name>
</gene>
<dbReference type="InterPro" id="IPR005135">
    <property type="entry name" value="Endo/exonuclease/phosphatase"/>
</dbReference>
<dbReference type="InParanoid" id="N1JF64"/>
<feature type="domain" description="Reverse transcriptase" evidence="1">
    <location>
        <begin position="910"/>
        <end position="1170"/>
    </location>
</feature>
<keyword evidence="2" id="KW-0255">Endonuclease</keyword>
<proteinExistence type="predicted"/>
<dbReference type="Pfam" id="PF00078">
    <property type="entry name" value="RVT_1"/>
    <property type="match status" value="1"/>
</dbReference>
<keyword evidence="3" id="KW-1185">Reference proteome</keyword>
<dbReference type="Pfam" id="PF14529">
    <property type="entry name" value="Exo_endo_phos_2"/>
    <property type="match status" value="1"/>
</dbReference>
<accession>N1JF64</accession>
<evidence type="ECO:0000313" key="3">
    <source>
        <dbReference type="Proteomes" id="UP000015441"/>
    </source>
</evidence>
<organism evidence="2 3">
    <name type="scientific">Blumeria graminis f. sp. hordei (strain DH14)</name>
    <name type="common">Barley powdery mildew</name>
    <name type="synonym">Oidium monilioides f. sp. hordei</name>
    <dbReference type="NCBI Taxonomy" id="546991"/>
    <lineage>
        <taxon>Eukaryota</taxon>
        <taxon>Fungi</taxon>
        <taxon>Dikarya</taxon>
        <taxon>Ascomycota</taxon>
        <taxon>Pezizomycotina</taxon>
        <taxon>Leotiomycetes</taxon>
        <taxon>Erysiphales</taxon>
        <taxon>Erysiphaceae</taxon>
        <taxon>Blumeria</taxon>
        <taxon>Blumeria hordei</taxon>
    </lineage>
</organism>
<dbReference type="Proteomes" id="UP000015441">
    <property type="component" value="Unassembled WGS sequence"/>
</dbReference>
<dbReference type="SUPFAM" id="SSF56219">
    <property type="entry name" value="DNase I-like"/>
    <property type="match status" value="1"/>
</dbReference>
<dbReference type="EMBL" id="CAUH01005516">
    <property type="protein sequence ID" value="CCU81843.1"/>
    <property type="molecule type" value="Genomic_DNA"/>
</dbReference>